<comment type="caution">
    <text evidence="3">The sequence shown here is derived from an EMBL/GenBank/DDBJ whole genome shotgun (WGS) entry which is preliminary data.</text>
</comment>
<dbReference type="Proteomes" id="UP001415169">
    <property type="component" value="Unassembled WGS sequence"/>
</dbReference>
<organism evidence="3 4">
    <name type="scientific">Gryllotalpicola daejeonensis</name>
    <dbReference type="NCBI Taxonomy" id="993087"/>
    <lineage>
        <taxon>Bacteria</taxon>
        <taxon>Bacillati</taxon>
        <taxon>Actinomycetota</taxon>
        <taxon>Actinomycetes</taxon>
        <taxon>Micrococcales</taxon>
        <taxon>Microbacteriaceae</taxon>
        <taxon>Gryllotalpicola</taxon>
    </lineage>
</organism>
<feature type="transmembrane region" description="Helical" evidence="2">
    <location>
        <begin position="292"/>
        <end position="311"/>
    </location>
</feature>
<feature type="transmembrane region" description="Helical" evidence="2">
    <location>
        <begin position="125"/>
        <end position="149"/>
    </location>
</feature>
<reference evidence="3" key="1">
    <citation type="journal article" date="2014" name="Int. J. Syst. Evol. Microbiol.">
        <title>Complete genome of a new Firmicutes species belonging to the dominant human colonic microbiota ('Ruminococcus bicirculans') reveals two chromosomes and a selective capacity to utilize plant glucans.</title>
        <authorList>
            <consortium name="NISC Comparative Sequencing Program"/>
            <person name="Wegmann U."/>
            <person name="Louis P."/>
            <person name="Goesmann A."/>
            <person name="Henrissat B."/>
            <person name="Duncan S.H."/>
            <person name="Flint H.J."/>
        </authorList>
    </citation>
    <scope>NUCLEOTIDE SEQUENCE</scope>
    <source>
        <strain evidence="3">JCM 17590</strain>
    </source>
</reference>
<feature type="transmembrane region" description="Helical" evidence="2">
    <location>
        <begin position="431"/>
        <end position="450"/>
    </location>
</feature>
<keyword evidence="2" id="KW-1133">Transmembrane helix</keyword>
<feature type="transmembrane region" description="Helical" evidence="2">
    <location>
        <begin position="93"/>
        <end position="113"/>
    </location>
</feature>
<keyword evidence="2" id="KW-0812">Transmembrane</keyword>
<feature type="transmembrane region" description="Helical" evidence="2">
    <location>
        <begin position="170"/>
        <end position="192"/>
    </location>
</feature>
<feature type="transmembrane region" description="Helical" evidence="2">
    <location>
        <begin position="60"/>
        <end position="81"/>
    </location>
</feature>
<evidence type="ECO:0000313" key="4">
    <source>
        <dbReference type="Proteomes" id="UP001415169"/>
    </source>
</evidence>
<gene>
    <name evidence="3" type="ORF">GCM10022286_30380</name>
</gene>
<feature type="region of interest" description="Disordered" evidence="1">
    <location>
        <begin position="1"/>
        <end position="25"/>
    </location>
</feature>
<keyword evidence="4" id="KW-1185">Reference proteome</keyword>
<feature type="transmembrane region" description="Helical" evidence="2">
    <location>
        <begin position="400"/>
        <end position="419"/>
    </location>
</feature>
<evidence type="ECO:0000256" key="2">
    <source>
        <dbReference type="SAM" id="Phobius"/>
    </source>
</evidence>
<feature type="transmembrane region" description="Helical" evidence="2">
    <location>
        <begin position="456"/>
        <end position="474"/>
    </location>
</feature>
<sequence>MSTTARVPSPPANRPASKLTAPAPTAAGSDRSIAVVYGLFPGALLLIGIGVPAYLSSLVFLNSGTFLLLLVNAYAGVRMTMVLFNGRDQILQLFFWIFSWVFFGLAPFAQLSAGKWPWPGSIPEPTMVTVCSLILVSFVCYDLGVLTSWRTDTKPLRPARYVLSTARLRLAAPLAIVICVIEIARVGVASLVNGRQERSQAIALGNAGAVDNVTAAINTALMVTTVFVVAYLFIRAKRLGMLSRGWLWLLLLVALTVLVSNPTSTARYRVAAVASGLVLAVVWPLGRARMMYLGAGILAGIAFLFPALNAFRRTGGAFSVRGSVVDSLRSGDYDAFQQIANTTLYVGDLGHTGGRQLLSSLLFFVPRSLWSGKSLDTGVLVATHQGYVFTNLSSPLQAEAYIDGGFPLVVIVFLILGVVTGRFERRSRDALSQSSFVSMLVPLVAAYQLIVLRGSLLQSMAGLVTLVLFTWLCTRRTADPGPELSTPPIVRNA</sequence>
<protein>
    <recommendedName>
        <fullName evidence="5">Oligosaccharide repeat unit polymerase</fullName>
    </recommendedName>
</protein>
<proteinExistence type="predicted"/>
<name>A0ABP7ZNL1_9MICO</name>
<dbReference type="EMBL" id="BAABBV010000002">
    <property type="protein sequence ID" value="GAA4166165.1"/>
    <property type="molecule type" value="Genomic_DNA"/>
</dbReference>
<evidence type="ECO:0000256" key="1">
    <source>
        <dbReference type="SAM" id="MobiDB-lite"/>
    </source>
</evidence>
<feature type="transmembrane region" description="Helical" evidence="2">
    <location>
        <begin position="34"/>
        <end position="54"/>
    </location>
</feature>
<feature type="transmembrane region" description="Helical" evidence="2">
    <location>
        <begin position="212"/>
        <end position="234"/>
    </location>
</feature>
<accession>A0ABP7ZNL1</accession>
<evidence type="ECO:0008006" key="5">
    <source>
        <dbReference type="Google" id="ProtNLM"/>
    </source>
</evidence>
<keyword evidence="2" id="KW-0472">Membrane</keyword>
<evidence type="ECO:0000313" key="3">
    <source>
        <dbReference type="EMBL" id="GAA4166165.1"/>
    </source>
</evidence>
<feature type="transmembrane region" description="Helical" evidence="2">
    <location>
        <begin position="268"/>
        <end position="285"/>
    </location>
</feature>
<dbReference type="RefSeq" id="WP_344792737.1">
    <property type="nucleotide sequence ID" value="NZ_BAABBV010000002.1"/>
</dbReference>
<reference evidence="3" key="2">
    <citation type="submission" date="2023-12" db="EMBL/GenBank/DDBJ databases">
        <authorList>
            <person name="Sun Q."/>
            <person name="Inoue M."/>
        </authorList>
    </citation>
    <scope>NUCLEOTIDE SEQUENCE</scope>
    <source>
        <strain evidence="3">JCM 17590</strain>
    </source>
</reference>
<feature type="transmembrane region" description="Helical" evidence="2">
    <location>
        <begin position="246"/>
        <end position="262"/>
    </location>
</feature>